<name>A0ABW8YT45_9SPHN</name>
<keyword evidence="1" id="KW-0472">Membrane</keyword>
<sequence length="117" mass="12266">MIDQDDTPGGELPFGRAYDFFKHMTGIALISIGGVFALMDNTAAKLDGLSLVIVLGALALSGVTALLMANSLVTLEVKPEPHAKMVRNVRIGLVMSTFFLAVGLGAFVPSFASAILK</sequence>
<accession>A0ABW8YT45</accession>
<reference evidence="2 3" key="1">
    <citation type="submission" date="2024-06" db="EMBL/GenBank/DDBJ databases">
        <authorList>
            <person name="Kaempfer P."/>
            <person name="Viver T."/>
        </authorList>
    </citation>
    <scope>NUCLEOTIDE SEQUENCE [LARGE SCALE GENOMIC DNA]</scope>
    <source>
        <strain evidence="2 3">ST-64</strain>
    </source>
</reference>
<organism evidence="2 3">
    <name type="scientific">Sphingomonas plantiphila</name>
    <dbReference type="NCBI Taxonomy" id="3163295"/>
    <lineage>
        <taxon>Bacteria</taxon>
        <taxon>Pseudomonadati</taxon>
        <taxon>Pseudomonadota</taxon>
        <taxon>Alphaproteobacteria</taxon>
        <taxon>Sphingomonadales</taxon>
        <taxon>Sphingomonadaceae</taxon>
        <taxon>Sphingomonas</taxon>
    </lineage>
</organism>
<feature type="transmembrane region" description="Helical" evidence="1">
    <location>
        <begin position="51"/>
        <end position="73"/>
    </location>
</feature>
<feature type="transmembrane region" description="Helical" evidence="1">
    <location>
        <begin position="20"/>
        <end position="39"/>
    </location>
</feature>
<evidence type="ECO:0000313" key="2">
    <source>
        <dbReference type="EMBL" id="MFL9842587.1"/>
    </source>
</evidence>
<keyword evidence="3" id="KW-1185">Reference proteome</keyword>
<gene>
    <name evidence="2" type="ORF">ABS767_16575</name>
</gene>
<dbReference type="EMBL" id="JBELQC010000003">
    <property type="protein sequence ID" value="MFL9842587.1"/>
    <property type="molecule type" value="Genomic_DNA"/>
</dbReference>
<feature type="transmembrane region" description="Helical" evidence="1">
    <location>
        <begin position="93"/>
        <end position="116"/>
    </location>
</feature>
<evidence type="ECO:0000313" key="3">
    <source>
        <dbReference type="Proteomes" id="UP001629244"/>
    </source>
</evidence>
<keyword evidence="1" id="KW-1133">Transmembrane helix</keyword>
<dbReference type="Proteomes" id="UP001629244">
    <property type="component" value="Unassembled WGS sequence"/>
</dbReference>
<keyword evidence="1" id="KW-0812">Transmembrane</keyword>
<comment type="caution">
    <text evidence="2">The sequence shown here is derived from an EMBL/GenBank/DDBJ whole genome shotgun (WGS) entry which is preliminary data.</text>
</comment>
<protein>
    <submittedName>
        <fullName evidence="2">Uncharacterized protein</fullName>
    </submittedName>
</protein>
<evidence type="ECO:0000256" key="1">
    <source>
        <dbReference type="SAM" id="Phobius"/>
    </source>
</evidence>
<dbReference type="RefSeq" id="WP_408080376.1">
    <property type="nucleotide sequence ID" value="NZ_JBELQC010000003.1"/>
</dbReference>
<proteinExistence type="predicted"/>